<keyword evidence="1" id="KW-1133">Transmembrane helix</keyword>
<keyword evidence="1" id="KW-0812">Transmembrane</keyword>
<proteinExistence type="predicted"/>
<accession>E7MQI6</accession>
<dbReference type="InterPro" id="IPR044929">
    <property type="entry name" value="DNA/RNA_non-sp_Endonuclease_sf"/>
</dbReference>
<evidence type="ECO:0000256" key="1">
    <source>
        <dbReference type="SAM" id="Phobius"/>
    </source>
</evidence>
<comment type="caution">
    <text evidence="3">The sequence shown here is derived from an EMBL/GenBank/DDBJ whole genome shotgun (WGS) entry which is preliminary data.</text>
</comment>
<name>E7MQI6_9FIRM</name>
<protein>
    <recommendedName>
        <fullName evidence="2">Type VII secretion system protein EssD-like domain-containing protein</fullName>
    </recommendedName>
</protein>
<dbReference type="EMBL" id="AECQ01000036">
    <property type="protein sequence ID" value="EFW23695.1"/>
    <property type="molecule type" value="Genomic_DNA"/>
</dbReference>
<sequence length="270" mass="31223">MYNQQTFLKYILVGLFLFVFAYLMICMTKMMYHKSFCLYRKRVLSSLLLLVLSAVMIWEAFFSAIPVNRDASFSLSDIPAYTSSPYVEVNHNIPFFTEEELKRDEYESYSELDYLGRCGQAMAMIGIDTMPTEKRGSISMVKPTGWHLVKYDFIDGKYLYNRCHLIAYELSGENANVQNLITGTRYMNVVGMQPFEDKTAWYILRTGNHVLYRCTPIFENDNLLATGVLLEARSIEDSGEGICFNVFCYNVQPNIMIDYHTGDHQLVIQD</sequence>
<feature type="domain" description="Type VII secretion system protein EssD-like" evidence="2">
    <location>
        <begin position="105"/>
        <end position="234"/>
    </location>
</feature>
<dbReference type="Proteomes" id="UP000004097">
    <property type="component" value="Unassembled WGS sequence"/>
</dbReference>
<dbReference type="AlphaFoldDB" id="E7MQI6"/>
<reference evidence="3 4" key="1">
    <citation type="submission" date="2010-08" db="EMBL/GenBank/DDBJ databases">
        <authorList>
            <person name="Weinstock G."/>
            <person name="Sodergren E."/>
            <person name="Clifton S."/>
            <person name="Fulton L."/>
            <person name="Fulton B."/>
            <person name="Courtney L."/>
            <person name="Fronick C."/>
            <person name="Harrison M."/>
            <person name="Strong C."/>
            <person name="Farmer C."/>
            <person name="Delahaunty K."/>
            <person name="Markovic C."/>
            <person name="Hall O."/>
            <person name="Minx P."/>
            <person name="Tomlinson C."/>
            <person name="Mitreva M."/>
            <person name="Hou S."/>
            <person name="Chen J."/>
            <person name="Wollam A."/>
            <person name="Pepin K.H."/>
            <person name="Johnson M."/>
            <person name="Bhonagiri V."/>
            <person name="Zhang X."/>
            <person name="Suruliraj S."/>
            <person name="Warren W."/>
            <person name="Chinwalla A."/>
            <person name="Mardis E.R."/>
            <person name="Wilson R.K."/>
        </authorList>
    </citation>
    <scope>NUCLEOTIDE SEQUENCE [LARGE SCALE GENOMIC DNA]</scope>
    <source>
        <strain evidence="3 4">F0204</strain>
    </source>
</reference>
<keyword evidence="4" id="KW-1185">Reference proteome</keyword>
<feature type="transmembrane region" description="Helical" evidence="1">
    <location>
        <begin position="46"/>
        <end position="65"/>
    </location>
</feature>
<dbReference type="STRING" id="706433.HMPREF9430_01822"/>
<keyword evidence="1" id="KW-0472">Membrane</keyword>
<gene>
    <name evidence="3" type="ORF">HMPREF9430_01822</name>
</gene>
<feature type="transmembrane region" description="Helical" evidence="1">
    <location>
        <begin position="6"/>
        <end position="25"/>
    </location>
</feature>
<evidence type="ECO:0000313" key="3">
    <source>
        <dbReference type="EMBL" id="EFW23695.1"/>
    </source>
</evidence>
<dbReference type="HOGENOM" id="CLU_054350_4_1_9"/>
<dbReference type="InterPro" id="IPR044927">
    <property type="entry name" value="Endonuclea_NS_2"/>
</dbReference>
<dbReference type="Pfam" id="PF13930">
    <property type="entry name" value="Endonuclea_NS_2"/>
    <property type="match status" value="1"/>
</dbReference>
<dbReference type="eggNOG" id="COG2169">
    <property type="taxonomic scope" value="Bacteria"/>
</dbReference>
<evidence type="ECO:0000313" key="4">
    <source>
        <dbReference type="Proteomes" id="UP000004097"/>
    </source>
</evidence>
<evidence type="ECO:0000259" key="2">
    <source>
        <dbReference type="Pfam" id="PF13930"/>
    </source>
</evidence>
<dbReference type="Gene3D" id="3.40.570.10">
    <property type="entry name" value="Extracellular Endonuclease, subunit A"/>
    <property type="match status" value="1"/>
</dbReference>
<organism evidence="3 4">
    <name type="scientific">Solobacterium moorei F0204</name>
    <dbReference type="NCBI Taxonomy" id="706433"/>
    <lineage>
        <taxon>Bacteria</taxon>
        <taxon>Bacillati</taxon>
        <taxon>Bacillota</taxon>
        <taxon>Erysipelotrichia</taxon>
        <taxon>Erysipelotrichales</taxon>
        <taxon>Erysipelotrichaceae</taxon>
        <taxon>Solobacterium</taxon>
    </lineage>
</organism>